<gene>
    <name evidence="6" type="ORF">BTO10_15690</name>
</gene>
<name>A0A2S7VFA5_9VIBR</name>
<feature type="domain" description="Major facilitator superfamily (MFS) profile" evidence="5">
    <location>
        <begin position="6"/>
        <end position="411"/>
    </location>
</feature>
<accession>A0A2S7VFA5</accession>
<evidence type="ECO:0000259" key="5">
    <source>
        <dbReference type="PROSITE" id="PS50850"/>
    </source>
</evidence>
<keyword evidence="7" id="KW-1185">Reference proteome</keyword>
<dbReference type="GO" id="GO:0022857">
    <property type="term" value="F:transmembrane transporter activity"/>
    <property type="evidence" value="ECO:0007669"/>
    <property type="project" value="InterPro"/>
</dbReference>
<feature type="transmembrane region" description="Helical" evidence="4">
    <location>
        <begin position="72"/>
        <end position="90"/>
    </location>
</feature>
<keyword evidence="1 4" id="KW-0812">Transmembrane</keyword>
<dbReference type="Pfam" id="PF07690">
    <property type="entry name" value="MFS_1"/>
    <property type="match status" value="2"/>
</dbReference>
<dbReference type="PANTHER" id="PTHR23530:SF1">
    <property type="entry name" value="PERMEASE, MAJOR FACILITATOR SUPERFAMILY-RELATED"/>
    <property type="match status" value="1"/>
</dbReference>
<dbReference type="Proteomes" id="UP000238707">
    <property type="component" value="Unassembled WGS sequence"/>
</dbReference>
<dbReference type="AlphaFoldDB" id="A0A2S7VFA5"/>
<dbReference type="SUPFAM" id="SSF103473">
    <property type="entry name" value="MFS general substrate transporter"/>
    <property type="match status" value="1"/>
</dbReference>
<dbReference type="InterPro" id="IPR011701">
    <property type="entry name" value="MFS"/>
</dbReference>
<dbReference type="InterPro" id="IPR053160">
    <property type="entry name" value="MFS_DHA3_Transporter"/>
</dbReference>
<feature type="transmembrane region" description="Helical" evidence="4">
    <location>
        <begin position="12"/>
        <end position="33"/>
    </location>
</feature>
<keyword evidence="2 4" id="KW-1133">Transmembrane helix</keyword>
<organism evidence="6 7">
    <name type="scientific">Vibrio chagasii</name>
    <dbReference type="NCBI Taxonomy" id="170679"/>
    <lineage>
        <taxon>Bacteria</taxon>
        <taxon>Pseudomonadati</taxon>
        <taxon>Pseudomonadota</taxon>
        <taxon>Gammaproteobacteria</taxon>
        <taxon>Vibrionales</taxon>
        <taxon>Vibrionaceae</taxon>
        <taxon>Vibrio</taxon>
    </lineage>
</organism>
<feature type="transmembrane region" description="Helical" evidence="4">
    <location>
        <begin position="357"/>
        <end position="379"/>
    </location>
</feature>
<dbReference type="PROSITE" id="PS50850">
    <property type="entry name" value="MFS"/>
    <property type="match status" value="1"/>
</dbReference>
<feature type="transmembrane region" description="Helical" evidence="4">
    <location>
        <begin position="385"/>
        <end position="404"/>
    </location>
</feature>
<dbReference type="InterPro" id="IPR036259">
    <property type="entry name" value="MFS_trans_sf"/>
</dbReference>
<feature type="transmembrane region" description="Helical" evidence="4">
    <location>
        <begin position="265"/>
        <end position="286"/>
    </location>
</feature>
<evidence type="ECO:0000256" key="4">
    <source>
        <dbReference type="SAM" id="Phobius"/>
    </source>
</evidence>
<dbReference type="Gene3D" id="1.20.1250.20">
    <property type="entry name" value="MFS general substrate transporter like domains"/>
    <property type="match status" value="1"/>
</dbReference>
<dbReference type="EMBL" id="MSCI01000002">
    <property type="protein sequence ID" value="PQJ60778.1"/>
    <property type="molecule type" value="Genomic_DNA"/>
</dbReference>
<evidence type="ECO:0000256" key="1">
    <source>
        <dbReference type="ARBA" id="ARBA00022692"/>
    </source>
</evidence>
<keyword evidence="3 4" id="KW-0472">Membrane</keyword>
<sequence length="415" mass="45051">MQRKELVVRFGIQQYLHWTVVGLLIPVIILIFQSKGLNLAQVGIVMAVWIGSTTLLEIPVGGLADTIGRKKTYSYSLILTLLGCLNLLYANGLFSILISALLLGASRAVYSGTLDAWFYDAFTDSTGAGSYHTAIAKVNVFVTAGLATGALIGGFLPNSIVSSYFESFDEYDINVFTASVSSLALLLLTWLLLPNEQRSIKEHHKNTVTTAVQTSVKALTFSLNHWTLRLVIQATLIFGAAMSAVENHWQPYLSELMGIHSRDLTLFGIISALYFLMAALSSIVSVPLLKVFGGSHKALMFVTRALAGLSLIILANTHNTMIFALLYLTFFFLFTMGNNSEQVLLNDSTPNEMRSTILSISSFAVTAGGVLASLAFGVISEHYSISTSWILCGAVLLVSSLYFLSCREAVKTKPA</sequence>
<evidence type="ECO:0000313" key="7">
    <source>
        <dbReference type="Proteomes" id="UP000238707"/>
    </source>
</evidence>
<feature type="transmembrane region" description="Helical" evidence="4">
    <location>
        <begin position="173"/>
        <end position="193"/>
    </location>
</feature>
<feature type="transmembrane region" description="Helical" evidence="4">
    <location>
        <begin position="39"/>
        <end position="60"/>
    </location>
</feature>
<feature type="transmembrane region" description="Helical" evidence="4">
    <location>
        <begin position="140"/>
        <end position="161"/>
    </location>
</feature>
<evidence type="ECO:0000256" key="3">
    <source>
        <dbReference type="ARBA" id="ARBA00023136"/>
    </source>
</evidence>
<proteinExistence type="predicted"/>
<comment type="caution">
    <text evidence="6">The sequence shown here is derived from an EMBL/GenBank/DDBJ whole genome shotgun (WGS) entry which is preliminary data.</text>
</comment>
<dbReference type="InterPro" id="IPR020846">
    <property type="entry name" value="MFS_dom"/>
</dbReference>
<evidence type="ECO:0000256" key="2">
    <source>
        <dbReference type="ARBA" id="ARBA00022989"/>
    </source>
</evidence>
<evidence type="ECO:0000313" key="6">
    <source>
        <dbReference type="EMBL" id="PQJ60778.1"/>
    </source>
</evidence>
<dbReference type="RefSeq" id="WP_105025172.1">
    <property type="nucleotide sequence ID" value="NZ_MSCI01000002.1"/>
</dbReference>
<protein>
    <submittedName>
        <fullName evidence="6">MFS transporter</fullName>
    </submittedName>
</protein>
<reference evidence="6 7" key="1">
    <citation type="submission" date="2016-12" db="EMBL/GenBank/DDBJ databases">
        <title>Diversity of luminous bacteria.</title>
        <authorList>
            <person name="Yoshizawa S."/>
            <person name="Kogure K."/>
        </authorList>
    </citation>
    <scope>NUCLEOTIDE SEQUENCE [LARGE SCALE GENOMIC DNA]</scope>
    <source>
        <strain evidence="6 7">LC2-408</strain>
    </source>
</reference>
<dbReference type="PANTHER" id="PTHR23530">
    <property type="entry name" value="TRANSPORT PROTEIN-RELATED"/>
    <property type="match status" value="1"/>
</dbReference>